<evidence type="ECO:0000256" key="7">
    <source>
        <dbReference type="ARBA" id="ARBA00022801"/>
    </source>
</evidence>
<dbReference type="PANTHER" id="PTHR10286">
    <property type="entry name" value="INORGANIC PYROPHOSPHATASE"/>
    <property type="match status" value="1"/>
</dbReference>
<evidence type="ECO:0000256" key="5">
    <source>
        <dbReference type="ARBA" id="ARBA00022723"/>
    </source>
</evidence>
<keyword evidence="7" id="KW-0378">Hydrolase</keyword>
<gene>
    <name evidence="13" type="primary">ppa1b</name>
    <name evidence="13" type="ORF">DAT39_000014</name>
</gene>
<dbReference type="InterPro" id="IPR006689">
    <property type="entry name" value="Small_GTPase_ARF/SAR"/>
</dbReference>
<evidence type="ECO:0000256" key="12">
    <source>
        <dbReference type="PIRSR" id="PIRSR606689-2"/>
    </source>
</evidence>
<dbReference type="SUPFAM" id="SSF50324">
    <property type="entry name" value="Inorganic pyrophosphatase"/>
    <property type="match status" value="1"/>
</dbReference>
<dbReference type="PROSITE" id="PS51422">
    <property type="entry name" value="SAR1"/>
    <property type="match status" value="1"/>
</dbReference>
<evidence type="ECO:0000256" key="2">
    <source>
        <dbReference type="ARBA" id="ARBA00006220"/>
    </source>
</evidence>
<dbReference type="AlphaFoldDB" id="A0A8J5BNX5"/>
<organism evidence="13 14">
    <name type="scientific">Clarias magur</name>
    <name type="common">Asian catfish</name>
    <name type="synonym">Macropteronotus magur</name>
    <dbReference type="NCBI Taxonomy" id="1594786"/>
    <lineage>
        <taxon>Eukaryota</taxon>
        <taxon>Metazoa</taxon>
        <taxon>Chordata</taxon>
        <taxon>Craniata</taxon>
        <taxon>Vertebrata</taxon>
        <taxon>Euteleostomi</taxon>
        <taxon>Actinopterygii</taxon>
        <taxon>Neopterygii</taxon>
        <taxon>Teleostei</taxon>
        <taxon>Ostariophysi</taxon>
        <taxon>Siluriformes</taxon>
        <taxon>Clariidae</taxon>
        <taxon>Clarias</taxon>
    </lineage>
</organism>
<evidence type="ECO:0000256" key="11">
    <source>
        <dbReference type="PIRSR" id="PIRSR606689-1"/>
    </source>
</evidence>
<protein>
    <recommendedName>
        <fullName evidence="4">inorganic diphosphatase</fullName>
        <ecNumber evidence="4">3.6.1.1</ecNumber>
    </recommendedName>
</protein>
<dbReference type="GO" id="GO:0003924">
    <property type="term" value="F:GTPase activity"/>
    <property type="evidence" value="ECO:0007669"/>
    <property type="project" value="InterPro"/>
</dbReference>
<keyword evidence="14" id="KW-1185">Reference proteome</keyword>
<dbReference type="PROSITE" id="PS00387">
    <property type="entry name" value="PPASE"/>
    <property type="match status" value="1"/>
</dbReference>
<dbReference type="EMBL" id="QNUK01000001">
    <property type="protein sequence ID" value="KAF5910182.1"/>
    <property type="molecule type" value="Genomic_DNA"/>
</dbReference>
<keyword evidence="10 11" id="KW-0342">GTP-binding</keyword>
<evidence type="ECO:0000256" key="6">
    <source>
        <dbReference type="ARBA" id="ARBA00022741"/>
    </source>
</evidence>
<dbReference type="GO" id="GO:0004427">
    <property type="term" value="F:inorganic diphosphate phosphatase activity"/>
    <property type="evidence" value="ECO:0007669"/>
    <property type="project" value="UniProtKB-EC"/>
</dbReference>
<dbReference type="PRINTS" id="PR00328">
    <property type="entry name" value="SAR1GTPBP"/>
</dbReference>
<dbReference type="InterPro" id="IPR036649">
    <property type="entry name" value="Pyrophosphatase_sf"/>
</dbReference>
<keyword evidence="5 12" id="KW-0479">Metal-binding</keyword>
<evidence type="ECO:0000313" key="13">
    <source>
        <dbReference type="EMBL" id="KAF5910182.1"/>
    </source>
</evidence>
<feature type="binding site" evidence="11">
    <location>
        <position position="341"/>
    </location>
    <ligand>
        <name>GTP</name>
        <dbReference type="ChEBI" id="CHEBI:37565"/>
    </ligand>
</feature>
<evidence type="ECO:0000256" key="4">
    <source>
        <dbReference type="ARBA" id="ARBA00012146"/>
    </source>
</evidence>
<feature type="binding site" evidence="12">
    <location>
        <position position="319"/>
    </location>
    <ligand>
        <name>Mg(2+)</name>
        <dbReference type="ChEBI" id="CHEBI:18420"/>
    </ligand>
</feature>
<dbReference type="OrthoDB" id="1608002at2759"/>
<evidence type="ECO:0000256" key="10">
    <source>
        <dbReference type="ARBA" id="ARBA00023134"/>
    </source>
</evidence>
<feature type="binding site" evidence="12">
    <location>
        <position position="302"/>
    </location>
    <ligand>
        <name>Mg(2+)</name>
        <dbReference type="ChEBI" id="CHEBI:18420"/>
    </ligand>
</feature>
<dbReference type="GO" id="GO:0005737">
    <property type="term" value="C:cytoplasm"/>
    <property type="evidence" value="ECO:0007669"/>
    <property type="project" value="InterPro"/>
</dbReference>
<dbReference type="Proteomes" id="UP000727407">
    <property type="component" value="Unassembled WGS sequence"/>
</dbReference>
<dbReference type="SUPFAM" id="SSF52540">
    <property type="entry name" value="P-loop containing nucleoside triphosphate hydrolases"/>
    <property type="match status" value="1"/>
</dbReference>
<comment type="similarity">
    <text evidence="2">Belongs to the PPase family.</text>
</comment>
<evidence type="ECO:0000256" key="8">
    <source>
        <dbReference type="ARBA" id="ARBA00022842"/>
    </source>
</evidence>
<evidence type="ECO:0000313" key="14">
    <source>
        <dbReference type="Proteomes" id="UP000727407"/>
    </source>
</evidence>
<dbReference type="GO" id="GO:0006796">
    <property type="term" value="P:phosphate-containing compound metabolic process"/>
    <property type="evidence" value="ECO:0007669"/>
    <property type="project" value="InterPro"/>
</dbReference>
<dbReference type="GO" id="GO:0005525">
    <property type="term" value="F:GTP binding"/>
    <property type="evidence" value="ECO:0007669"/>
    <property type="project" value="UniProtKB-KW"/>
</dbReference>
<accession>A0A8J5BNX5</accession>
<dbReference type="Pfam" id="PF00025">
    <property type="entry name" value="Arf"/>
    <property type="match status" value="1"/>
</dbReference>
<comment type="cofactor">
    <cofactor evidence="1">
        <name>Mg(2+)</name>
        <dbReference type="ChEBI" id="CHEBI:18420"/>
    </cofactor>
</comment>
<reference evidence="13" key="1">
    <citation type="submission" date="2020-07" db="EMBL/GenBank/DDBJ databases">
        <title>Clarias magur genome sequencing, assembly and annotation.</title>
        <authorList>
            <person name="Kushwaha B."/>
            <person name="Kumar R."/>
            <person name="Das P."/>
            <person name="Joshi C.G."/>
            <person name="Kumar D."/>
            <person name="Nagpure N.S."/>
            <person name="Pandey M."/>
            <person name="Agarwal S."/>
            <person name="Srivastava S."/>
            <person name="Singh M."/>
            <person name="Sahoo L."/>
            <person name="Jayasankar P."/>
            <person name="Meher P.K."/>
            <person name="Koringa P.G."/>
            <person name="Iquebal M.A."/>
            <person name="Das S.P."/>
            <person name="Bit A."/>
            <person name="Patnaik S."/>
            <person name="Patel N."/>
            <person name="Shah T.M."/>
            <person name="Hinsu A."/>
            <person name="Jena J.K."/>
        </authorList>
    </citation>
    <scope>NUCLEOTIDE SEQUENCE</scope>
    <source>
        <strain evidence="13">CIFAMagur01</strain>
        <tissue evidence="13">Testis</tissue>
    </source>
</reference>
<keyword evidence="9" id="KW-0007">Acetylation</keyword>
<dbReference type="Pfam" id="PF00719">
    <property type="entry name" value="Pyrophosphatase"/>
    <property type="match status" value="1"/>
</dbReference>
<sequence>MSYSTEERGNPNTLSYRVFYKDQGGKYISPFHDIPIHADEAQNIFHMVVEVPRWTNAKMEIATKDPLNPIKQDVKKGNLRYVANVFPHKGYIWNYGAIPQTWEDPSHKDCDTACCGDNDPIDVCEIGSRVCSRGEVIKVKVLGVLAMIDEGETDWKVIAINVDDPEAKDLNDITDVQRLKPGYLEATVDWFRRYKVPDGKPENQFAFNGEFKNKDFAIKTIKSTHDFWKALISQKANAGGLSCKNTCVSEAGSPFCLSLEDAKAAVDCICPCGDAGSTIPDSGLYKKTGKLVFLGLDNAGKTTLLHMLKDDRLGQHVPTLHPTSEELTIAGMTFTTFDLGGHAQGNHGERGTERAEHEANGSFHVQRVEKARIRGWFPMAFSIH</sequence>
<dbReference type="CDD" id="cd00412">
    <property type="entry name" value="pyrophosphatase"/>
    <property type="match status" value="1"/>
</dbReference>
<dbReference type="EC" id="3.6.1.1" evidence="4"/>
<name>A0A8J5BNX5_CLAMG</name>
<dbReference type="GO" id="GO:0000287">
    <property type="term" value="F:magnesium ion binding"/>
    <property type="evidence" value="ECO:0007669"/>
    <property type="project" value="InterPro"/>
</dbReference>
<comment type="caution">
    <text evidence="13">The sequence shown here is derived from an EMBL/GenBank/DDBJ whole genome shotgun (WGS) entry which is preliminary data.</text>
</comment>
<dbReference type="Gene3D" id="3.40.50.300">
    <property type="entry name" value="P-loop containing nucleotide triphosphate hydrolases"/>
    <property type="match status" value="1"/>
</dbReference>
<feature type="binding site" evidence="11">
    <location>
        <begin position="295"/>
        <end position="302"/>
    </location>
    <ligand>
        <name>GTP</name>
        <dbReference type="ChEBI" id="CHEBI:37565"/>
    </ligand>
</feature>
<dbReference type="InterPro" id="IPR027417">
    <property type="entry name" value="P-loop_NTPase"/>
</dbReference>
<keyword evidence="8 12" id="KW-0460">Magnesium</keyword>
<proteinExistence type="inferred from homology"/>
<evidence type="ECO:0000256" key="9">
    <source>
        <dbReference type="ARBA" id="ARBA00022990"/>
    </source>
</evidence>
<comment type="subunit">
    <text evidence="3">Homodimer.</text>
</comment>
<keyword evidence="6 11" id="KW-0547">Nucleotide-binding</keyword>
<evidence type="ECO:0000256" key="1">
    <source>
        <dbReference type="ARBA" id="ARBA00001946"/>
    </source>
</evidence>
<dbReference type="Gene3D" id="3.90.80.10">
    <property type="entry name" value="Inorganic pyrophosphatase"/>
    <property type="match status" value="1"/>
</dbReference>
<dbReference type="InterPro" id="IPR008162">
    <property type="entry name" value="Pyrophosphatase"/>
</dbReference>
<evidence type="ECO:0000256" key="3">
    <source>
        <dbReference type="ARBA" id="ARBA00011738"/>
    </source>
</evidence>
<dbReference type="FunFam" id="3.90.80.10:FF:000005">
    <property type="entry name" value="Pyrophosphatase (inorganic) 2"/>
    <property type="match status" value="1"/>
</dbReference>